<accession>A0A0K8RDP1</accession>
<keyword evidence="1" id="KW-0732">Signal</keyword>
<evidence type="ECO:0000313" key="2">
    <source>
        <dbReference type="EMBL" id="JAA69277.1"/>
    </source>
</evidence>
<evidence type="ECO:0000256" key="1">
    <source>
        <dbReference type="SAM" id="SignalP"/>
    </source>
</evidence>
<protein>
    <recommendedName>
        <fullName evidence="3">Secreted protein</fullName>
    </recommendedName>
</protein>
<sequence>MAASPAILRRWSLLVLAAAAVVGVSPETQKEEHVSRCQLFISREDHSSQTVIVNMEADFDPTSLWPSLFLKEITLRCYQIPAEIDRARPSQG</sequence>
<dbReference type="AlphaFoldDB" id="A0A0K8RDP1"/>
<feature type="chain" id="PRO_5005517351" description="Secreted protein" evidence="1">
    <location>
        <begin position="24"/>
        <end position="92"/>
    </location>
</feature>
<feature type="signal peptide" evidence="1">
    <location>
        <begin position="1"/>
        <end position="23"/>
    </location>
</feature>
<proteinExistence type="evidence at transcript level"/>
<name>A0A0K8RDP1_IXORI</name>
<reference evidence="2" key="1">
    <citation type="submission" date="2012-12" db="EMBL/GenBank/DDBJ databases">
        <title>Identification and characterization of a phenylalanine ammonia-lyase gene family in Isatis indigotica Fort.</title>
        <authorList>
            <person name="Liu Q."/>
            <person name="Chen J."/>
            <person name="Zhou X."/>
            <person name="Di P."/>
            <person name="Xiao Y."/>
            <person name="Xuan H."/>
            <person name="Zhang L."/>
            <person name="Chen W."/>
        </authorList>
    </citation>
    <scope>NUCLEOTIDE SEQUENCE</scope>
    <source>
        <tissue evidence="2">Salivary gland</tissue>
    </source>
</reference>
<dbReference type="EMBL" id="GADI01004531">
    <property type="protein sequence ID" value="JAA69277.1"/>
    <property type="molecule type" value="mRNA"/>
</dbReference>
<evidence type="ECO:0008006" key="3">
    <source>
        <dbReference type="Google" id="ProtNLM"/>
    </source>
</evidence>
<organism evidence="2">
    <name type="scientific">Ixodes ricinus</name>
    <name type="common">Common tick</name>
    <name type="synonym">Acarus ricinus</name>
    <dbReference type="NCBI Taxonomy" id="34613"/>
    <lineage>
        <taxon>Eukaryota</taxon>
        <taxon>Metazoa</taxon>
        <taxon>Ecdysozoa</taxon>
        <taxon>Arthropoda</taxon>
        <taxon>Chelicerata</taxon>
        <taxon>Arachnida</taxon>
        <taxon>Acari</taxon>
        <taxon>Parasitiformes</taxon>
        <taxon>Ixodida</taxon>
        <taxon>Ixodoidea</taxon>
        <taxon>Ixodidae</taxon>
        <taxon>Ixodinae</taxon>
        <taxon>Ixodes</taxon>
    </lineage>
</organism>